<dbReference type="RefSeq" id="WP_018079733.1">
    <property type="nucleotide sequence ID" value="NZ_AQWM01000001.1"/>
</dbReference>
<evidence type="ECO:0000313" key="2">
    <source>
        <dbReference type="EMBL" id="ESQ93798.1"/>
    </source>
</evidence>
<accession>V4RRI7</accession>
<dbReference type="PATRIC" id="fig|1121022.4.peg.729"/>
<reference evidence="2 3" key="1">
    <citation type="journal article" date="2014" name="Nature">
        <title>Sequential evolution of bacterial morphology by co-option of a developmental regulator.</title>
        <authorList>
            <person name="Jiang C."/>
            <person name="Brown P.J."/>
            <person name="Ducret A."/>
            <person name="Brun Y.V."/>
        </authorList>
    </citation>
    <scope>NUCLEOTIDE SEQUENCE [LARGE SCALE GENOMIC DNA]</scope>
    <source>
        <strain evidence="2 3">DSM 16100</strain>
    </source>
</reference>
<feature type="chain" id="PRO_5004726846" description="DUF4440 domain-containing protein" evidence="1">
    <location>
        <begin position="25"/>
        <end position="154"/>
    </location>
</feature>
<evidence type="ECO:0000256" key="1">
    <source>
        <dbReference type="SAM" id="SignalP"/>
    </source>
</evidence>
<organism evidence="2 3">
    <name type="scientific">Asticcacaulis benevestitus DSM 16100 = ATCC BAA-896</name>
    <dbReference type="NCBI Taxonomy" id="1121022"/>
    <lineage>
        <taxon>Bacteria</taxon>
        <taxon>Pseudomonadati</taxon>
        <taxon>Pseudomonadota</taxon>
        <taxon>Alphaproteobacteria</taxon>
        <taxon>Caulobacterales</taxon>
        <taxon>Caulobacteraceae</taxon>
        <taxon>Asticcacaulis</taxon>
    </lineage>
</organism>
<dbReference type="EMBL" id="AWGB01000006">
    <property type="protein sequence ID" value="ESQ93798.1"/>
    <property type="molecule type" value="Genomic_DNA"/>
</dbReference>
<dbReference type="Proteomes" id="UP000017837">
    <property type="component" value="Unassembled WGS sequence"/>
</dbReference>
<proteinExistence type="predicted"/>
<feature type="signal peptide" evidence="1">
    <location>
        <begin position="1"/>
        <end position="24"/>
    </location>
</feature>
<evidence type="ECO:0000313" key="3">
    <source>
        <dbReference type="Proteomes" id="UP000017837"/>
    </source>
</evidence>
<comment type="caution">
    <text evidence="2">The sequence shown here is derived from an EMBL/GenBank/DDBJ whole genome shotgun (WGS) entry which is preliminary data.</text>
</comment>
<sequence>MLWKHVCAPAALWALTALSLPACAQPAVCARDMASSLDGTVRDTLKAVRGNDPEGLLKMVSDDGVSFGSDGAQVAYRTLQNDFANKTGRYCDLYACNGVEGDLHHLFREGLSDASLDKAHGLATIYINANSNDELALTFRWTDCRWELTGIAGT</sequence>
<keyword evidence="1" id="KW-0732">Signal</keyword>
<gene>
    <name evidence="2" type="ORF">ABENE_03695</name>
</gene>
<name>V4RRI7_9CAUL</name>
<keyword evidence="3" id="KW-1185">Reference proteome</keyword>
<dbReference type="AlphaFoldDB" id="V4RRI7"/>
<protein>
    <recommendedName>
        <fullName evidence="4">DUF4440 domain-containing protein</fullName>
    </recommendedName>
</protein>
<dbReference type="OrthoDB" id="7172739at2"/>
<evidence type="ECO:0008006" key="4">
    <source>
        <dbReference type="Google" id="ProtNLM"/>
    </source>
</evidence>